<reference evidence="1 2" key="1">
    <citation type="submission" date="2020-08" db="EMBL/GenBank/DDBJ databases">
        <title>Genome public.</title>
        <authorList>
            <person name="Liu C."/>
            <person name="Sun Q."/>
        </authorList>
    </citation>
    <scope>NUCLEOTIDE SEQUENCE [LARGE SCALE GENOMIC DNA]</scope>
    <source>
        <strain evidence="1 2">NSJ-71</strain>
    </source>
</reference>
<evidence type="ECO:0000313" key="1">
    <source>
        <dbReference type="EMBL" id="MBC5728290.1"/>
    </source>
</evidence>
<dbReference type="EMBL" id="JACOPS010000003">
    <property type="protein sequence ID" value="MBC5728290.1"/>
    <property type="molecule type" value="Genomic_DNA"/>
</dbReference>
<keyword evidence="2" id="KW-1185">Reference proteome</keyword>
<evidence type="ECO:0000313" key="2">
    <source>
        <dbReference type="Proteomes" id="UP000636755"/>
    </source>
</evidence>
<proteinExistence type="predicted"/>
<gene>
    <name evidence="1" type="ORF">H8R91_07130</name>
</gene>
<accession>A0ABR7HL76</accession>
<dbReference type="Proteomes" id="UP000636755">
    <property type="component" value="Unassembled WGS sequence"/>
</dbReference>
<dbReference type="RefSeq" id="WP_186935448.1">
    <property type="nucleotide sequence ID" value="NZ_JACOPS010000003.1"/>
</dbReference>
<organism evidence="1 2">
    <name type="scientific">Ruminococcus intestinalis</name>
    <dbReference type="NCBI Taxonomy" id="2763066"/>
    <lineage>
        <taxon>Bacteria</taxon>
        <taxon>Bacillati</taxon>
        <taxon>Bacillota</taxon>
        <taxon>Clostridia</taxon>
        <taxon>Eubacteriales</taxon>
        <taxon>Oscillospiraceae</taxon>
        <taxon>Ruminococcus</taxon>
    </lineage>
</organism>
<protein>
    <submittedName>
        <fullName evidence="1">Uncharacterized protein</fullName>
    </submittedName>
</protein>
<name>A0ABR7HL76_9FIRM</name>
<comment type="caution">
    <text evidence="1">The sequence shown here is derived from an EMBL/GenBank/DDBJ whole genome shotgun (WGS) entry which is preliminary data.</text>
</comment>
<sequence>MINLTDEVKKQLLNDSLQREIIISFPDDDIQDITGANIVSESLELTQAISDGKEFKLGGCIAGQLTVRVINVDTELNGKRIKVIMKQSYSKGLLFPSDTVLPSADLYCGYQSGVIEVSLFCGTVNSSSRQKNRAVKEIIAYDDLYLASQKYAYNYFTSLAIYSPKISLYDLRVYLCSSFLKDYDYENEFTGFNDSNELSLKLDLVKSIFNDKTTISDLLSAYCELNACFAIMSGEGKIKFIQILNPKTEVVDNYSNLDFEEYTTRSINLIKFKYNKDSYFSYGHTEEEKQSWYISDNIITACCIDIAGIVTSFNDNKGNNYIFYNLYAYRPFKADVYGRWWLECGDKVSIKTGFTDTETVDSFILERTLKGTNGMRVRLTAEGTEYLGKDEINELQQN</sequence>